<organism evidence="1 2">
    <name type="scientific">Variovorax boronicumulans</name>
    <dbReference type="NCBI Taxonomy" id="436515"/>
    <lineage>
        <taxon>Bacteria</taxon>
        <taxon>Pseudomonadati</taxon>
        <taxon>Pseudomonadota</taxon>
        <taxon>Betaproteobacteria</taxon>
        <taxon>Burkholderiales</taxon>
        <taxon>Comamonadaceae</taxon>
        <taxon>Variovorax</taxon>
    </lineage>
</organism>
<name>A0AAW8D3D1_9BURK</name>
<dbReference type="EMBL" id="JAUSRD010000010">
    <property type="protein sequence ID" value="MDP9895004.1"/>
    <property type="molecule type" value="Genomic_DNA"/>
</dbReference>
<comment type="caution">
    <text evidence="1">The sequence shown here is derived from an EMBL/GenBank/DDBJ whole genome shotgun (WGS) entry which is preliminary data.</text>
</comment>
<proteinExistence type="predicted"/>
<sequence length="58" mass="6622">MLCAKHWVQKSVLCLLKQWPIDTEDLCHPATPAARLGLMYSPTKPVHDLLVPRIQRDS</sequence>
<reference evidence="1" key="1">
    <citation type="submission" date="2023-07" db="EMBL/GenBank/DDBJ databases">
        <title>Sorghum-associated microbial communities from plants grown in Nebraska, USA.</title>
        <authorList>
            <person name="Schachtman D."/>
        </authorList>
    </citation>
    <scope>NUCLEOTIDE SEQUENCE</scope>
    <source>
        <strain evidence="1">DS3754</strain>
    </source>
</reference>
<dbReference type="Proteomes" id="UP001242045">
    <property type="component" value="Unassembled WGS sequence"/>
</dbReference>
<dbReference type="AlphaFoldDB" id="A0AAW8D3D1"/>
<protein>
    <submittedName>
        <fullName evidence="1">Uncharacterized protein</fullName>
    </submittedName>
</protein>
<accession>A0AAW8D3D1</accession>
<evidence type="ECO:0000313" key="2">
    <source>
        <dbReference type="Proteomes" id="UP001242045"/>
    </source>
</evidence>
<evidence type="ECO:0000313" key="1">
    <source>
        <dbReference type="EMBL" id="MDP9895004.1"/>
    </source>
</evidence>
<gene>
    <name evidence="1" type="ORF">J2W31_004129</name>
</gene>